<gene>
    <name evidence="4" type="ORF">SAMN05661093_00303</name>
</gene>
<name>A0A1W1ZTC0_KIBAR</name>
<organism evidence="4 5">
    <name type="scientific">Kibdelosporangium aridum</name>
    <dbReference type="NCBI Taxonomy" id="2030"/>
    <lineage>
        <taxon>Bacteria</taxon>
        <taxon>Bacillati</taxon>
        <taxon>Actinomycetota</taxon>
        <taxon>Actinomycetes</taxon>
        <taxon>Pseudonocardiales</taxon>
        <taxon>Pseudonocardiaceae</taxon>
        <taxon>Kibdelosporangium</taxon>
    </lineage>
</organism>
<proteinExistence type="predicted"/>
<dbReference type="Gene3D" id="3.40.50.150">
    <property type="entry name" value="Vaccinia Virus protein VP39"/>
    <property type="match status" value="1"/>
</dbReference>
<evidence type="ECO:0000313" key="4">
    <source>
        <dbReference type="EMBL" id="SMC51328.1"/>
    </source>
</evidence>
<dbReference type="GO" id="GO:0032259">
    <property type="term" value="P:methylation"/>
    <property type="evidence" value="ECO:0007669"/>
    <property type="project" value="UniProtKB-KW"/>
</dbReference>
<dbReference type="SUPFAM" id="SSF53335">
    <property type="entry name" value="S-adenosyl-L-methionine-dependent methyltransferases"/>
    <property type="match status" value="1"/>
</dbReference>
<protein>
    <submittedName>
        <fullName evidence="4">NNMT/PNMT/TEMT family protein</fullName>
    </submittedName>
</protein>
<dbReference type="AlphaFoldDB" id="A0A1W1ZTC0"/>
<dbReference type="InterPro" id="IPR000940">
    <property type="entry name" value="NNMT_TEMT_trans"/>
</dbReference>
<keyword evidence="5" id="KW-1185">Reference proteome</keyword>
<evidence type="ECO:0000256" key="2">
    <source>
        <dbReference type="ARBA" id="ARBA00022679"/>
    </source>
</evidence>
<accession>A0A1W1ZTC0</accession>
<reference evidence="4 5" key="1">
    <citation type="submission" date="2017-04" db="EMBL/GenBank/DDBJ databases">
        <authorList>
            <person name="Afonso C.L."/>
            <person name="Miller P.J."/>
            <person name="Scott M.A."/>
            <person name="Spackman E."/>
            <person name="Goraichik I."/>
            <person name="Dimitrov K.M."/>
            <person name="Suarez D.L."/>
            <person name="Swayne D.E."/>
        </authorList>
    </citation>
    <scope>NUCLEOTIDE SEQUENCE [LARGE SCALE GENOMIC DNA]</scope>
    <source>
        <strain evidence="4 5">DSM 43828</strain>
    </source>
</reference>
<dbReference type="PROSITE" id="PS51681">
    <property type="entry name" value="SAM_MT_NNMT_PNMT_TEMT"/>
    <property type="match status" value="1"/>
</dbReference>
<dbReference type="GO" id="GO:0008168">
    <property type="term" value="F:methyltransferase activity"/>
    <property type="evidence" value="ECO:0007669"/>
    <property type="project" value="UniProtKB-KW"/>
</dbReference>
<evidence type="ECO:0000256" key="3">
    <source>
        <dbReference type="ARBA" id="ARBA00022691"/>
    </source>
</evidence>
<dbReference type="PANTHER" id="PTHR10867:SF17">
    <property type="entry name" value="NICOTINAMIDE N-METHYLTRANSFERASE"/>
    <property type="match status" value="1"/>
</dbReference>
<evidence type="ECO:0000256" key="1">
    <source>
        <dbReference type="ARBA" id="ARBA00022603"/>
    </source>
</evidence>
<dbReference type="PANTHER" id="PTHR10867">
    <property type="entry name" value="NNMT/PNMT/TEMT FAMILY MEMBER"/>
    <property type="match status" value="1"/>
</dbReference>
<dbReference type="InterPro" id="IPR029063">
    <property type="entry name" value="SAM-dependent_MTases_sf"/>
</dbReference>
<evidence type="ECO:0000313" key="5">
    <source>
        <dbReference type="Proteomes" id="UP000192674"/>
    </source>
</evidence>
<keyword evidence="2" id="KW-0808">Transferase</keyword>
<dbReference type="EMBL" id="FWXV01000001">
    <property type="protein sequence ID" value="SMC51328.1"/>
    <property type="molecule type" value="Genomic_DNA"/>
</dbReference>
<dbReference type="NCBIfam" id="NF040568">
    <property type="entry name" value="SCO2525_fam"/>
    <property type="match status" value="1"/>
</dbReference>
<keyword evidence="1" id="KW-0489">Methyltransferase</keyword>
<dbReference type="Proteomes" id="UP000192674">
    <property type="component" value="Unassembled WGS sequence"/>
</dbReference>
<keyword evidence="3" id="KW-0949">S-adenosyl-L-methionine</keyword>
<sequence length="269" mass="30245">MFGMGPTGVKRNADCEWDDFDPEAYYNHNYRDLREDDRYIIEQVRDHFSAVFGNGVPDHGLRGIDVGTGSNLYPALTMLPFCAELTLYERSMNNIRWLEKQKSNDCPSWADSWHKFWDVLVERPAYWQVANPAIQLAKLMDPVPGSVYELAPDTPYDVGTMFFVAESITAEQAEFRSGMDHFLDALAPGAPFAIAFMEHSSGYEVGDHQFPATDVDRAKVSDCLRDRVRDVRIKHIGRGTNPVRNGYSGMLIALGRVNGGLDEGTRTPA</sequence>